<dbReference type="InterPro" id="IPR012337">
    <property type="entry name" value="RNaseH-like_sf"/>
</dbReference>
<evidence type="ECO:0000313" key="3">
    <source>
        <dbReference type="Proteomes" id="UP001431199"/>
    </source>
</evidence>
<protein>
    <submittedName>
        <fullName evidence="2">Ribonuclease H-like domain-containing protein</fullName>
    </submittedName>
</protein>
<dbReference type="PANTHER" id="PTHR38462">
    <property type="entry name" value="EXONUCLEASE-LIKE PROTEIN"/>
    <property type="match status" value="1"/>
</dbReference>
<keyword evidence="3" id="KW-1185">Reference proteome</keyword>
<evidence type="ECO:0000259" key="1">
    <source>
        <dbReference type="Pfam" id="PF13482"/>
    </source>
</evidence>
<dbReference type="EMBL" id="JAODBU010000017">
    <property type="protein sequence ID" value="MCT7400038.1"/>
    <property type="molecule type" value="Genomic_DNA"/>
</dbReference>
<dbReference type="SUPFAM" id="SSF53098">
    <property type="entry name" value="Ribonuclease H-like"/>
    <property type="match status" value="1"/>
</dbReference>
<accession>A0ABT2M4D5</accession>
<gene>
    <name evidence="2" type="ORF">N5B56_13300</name>
</gene>
<dbReference type="PANTHER" id="PTHR38462:SF1">
    <property type="entry name" value="YPRB RIBONUCLEASE H-LIKE DOMAIN-CONTAINING PROTEIN"/>
    <property type="match status" value="1"/>
</dbReference>
<sequence length="364" mass="43180">MIVIKDKVENKIEYPLERLGNVDHMIYFDIETTGFSRKYCMVYMIGCMYFVNGEPIYTQWVAENANDEANVLMAFHKFIQNYKIIIHFNGNTFDMPFLKERGEKYNINFDFNSFESIDIYKTVKKYSDLLKLENNKQKTYEDFLGIKRNDPFSGGDLIEVYKEFMRTHDEMLVFPLLLHNKEDVWYMGTLTSLLSLNDFFEGNYTLNSYEIRDYKSIDGIIGKELYINLDLDVYAPFTVTKKTDYIYFKLNGNNAQITIISPHLLLKYFFKNYKDYYYLPEEDITIHKDVATYVDKNHRIQATASNCFTKVTDNFLPIFSVKSPDFNQIFIENYGEKNGFIQLESIKDEDCVLKYVKCILDYLY</sequence>
<dbReference type="RefSeq" id="WP_022089535.1">
    <property type="nucleotide sequence ID" value="NZ_JAODBU010000017.1"/>
</dbReference>
<evidence type="ECO:0000313" key="2">
    <source>
        <dbReference type="EMBL" id="MCT7400038.1"/>
    </source>
</evidence>
<proteinExistence type="predicted"/>
<dbReference type="InterPro" id="IPR038720">
    <property type="entry name" value="YprB_RNase_H-like_dom"/>
</dbReference>
<reference evidence="2" key="1">
    <citation type="submission" date="2022-09" db="EMBL/GenBank/DDBJ databases">
        <title>Eubacterium sp. LFL-14 isolated from human feces.</title>
        <authorList>
            <person name="Liu F."/>
        </authorList>
    </citation>
    <scope>NUCLEOTIDE SEQUENCE</scope>
    <source>
        <strain evidence="2">LFL-14</strain>
    </source>
</reference>
<organism evidence="2 3">
    <name type="scientific">Eubacterium album</name>
    <dbReference type="NCBI Taxonomy" id="2978477"/>
    <lineage>
        <taxon>Bacteria</taxon>
        <taxon>Bacillati</taxon>
        <taxon>Bacillota</taxon>
        <taxon>Clostridia</taxon>
        <taxon>Eubacteriales</taxon>
        <taxon>Eubacteriaceae</taxon>
        <taxon>Eubacterium</taxon>
    </lineage>
</organism>
<dbReference type="Proteomes" id="UP001431199">
    <property type="component" value="Unassembled WGS sequence"/>
</dbReference>
<comment type="caution">
    <text evidence="2">The sequence shown here is derived from an EMBL/GenBank/DDBJ whole genome shotgun (WGS) entry which is preliminary data.</text>
</comment>
<dbReference type="InterPro" id="IPR036397">
    <property type="entry name" value="RNaseH_sf"/>
</dbReference>
<name>A0ABT2M4D5_9FIRM</name>
<dbReference type="Gene3D" id="3.30.420.10">
    <property type="entry name" value="Ribonuclease H-like superfamily/Ribonuclease H"/>
    <property type="match status" value="1"/>
</dbReference>
<feature type="domain" description="YprB ribonuclease H-like" evidence="1">
    <location>
        <begin position="26"/>
        <end position="193"/>
    </location>
</feature>
<dbReference type="Pfam" id="PF13482">
    <property type="entry name" value="RNase_H_2"/>
    <property type="match status" value="1"/>
</dbReference>